<keyword evidence="5 6" id="KW-0482">Metalloprotease</keyword>
<dbReference type="GO" id="GO:0046872">
    <property type="term" value="F:metal ion binding"/>
    <property type="evidence" value="ECO:0007669"/>
    <property type="project" value="UniProtKB-KW"/>
</dbReference>
<dbReference type="eggNOG" id="COG0501">
    <property type="taxonomic scope" value="Bacteria"/>
</dbReference>
<evidence type="ECO:0000313" key="9">
    <source>
        <dbReference type="EMBL" id="ADB50904.1"/>
    </source>
</evidence>
<reference evidence="10" key="2">
    <citation type="submission" date="2010-01" db="EMBL/GenBank/DDBJ databases">
        <title>The complete genome of Conexibacter woesei DSM 14684.</title>
        <authorList>
            <consortium name="US DOE Joint Genome Institute (JGI-PGF)"/>
            <person name="Lucas S."/>
            <person name="Copeland A."/>
            <person name="Lapidus A."/>
            <person name="Glavina del Rio T."/>
            <person name="Dalin E."/>
            <person name="Tice H."/>
            <person name="Bruce D."/>
            <person name="Goodwin L."/>
            <person name="Pitluck S."/>
            <person name="Kyrpides N."/>
            <person name="Mavromatis K."/>
            <person name="Ivanova N."/>
            <person name="Mikhailova N."/>
            <person name="Chertkov O."/>
            <person name="Brettin T."/>
            <person name="Detter J.C."/>
            <person name="Han C."/>
            <person name="Larimer F."/>
            <person name="Land M."/>
            <person name="Hauser L."/>
            <person name="Markowitz V."/>
            <person name="Cheng J.-F."/>
            <person name="Hugenholtz P."/>
            <person name="Woyke T."/>
            <person name="Wu D."/>
            <person name="Pukall R."/>
            <person name="Steenblock K."/>
            <person name="Schneider S."/>
            <person name="Klenk H.-P."/>
            <person name="Eisen J.A."/>
        </authorList>
    </citation>
    <scope>NUCLEOTIDE SEQUENCE [LARGE SCALE GENOMIC DNA]</scope>
    <source>
        <strain evidence="10">DSM 14684 / CIP 108061 / JCM 11494 / NBRC 100937 / ID131577</strain>
    </source>
</reference>
<dbReference type="PANTHER" id="PTHR34978">
    <property type="entry name" value="POSSIBLE SENSOR-TRANSDUCER PROTEIN BLAR"/>
    <property type="match status" value="1"/>
</dbReference>
<accession>D3F7P2</accession>
<dbReference type="CDD" id="cd07326">
    <property type="entry name" value="M56_BlaR1_MecR1_like"/>
    <property type="match status" value="1"/>
</dbReference>
<dbReference type="Proteomes" id="UP000008229">
    <property type="component" value="Chromosome"/>
</dbReference>
<dbReference type="EMBL" id="CP001854">
    <property type="protein sequence ID" value="ADB50904.1"/>
    <property type="molecule type" value="Genomic_DNA"/>
</dbReference>
<evidence type="ECO:0000256" key="6">
    <source>
        <dbReference type="RuleBase" id="RU003983"/>
    </source>
</evidence>
<comment type="similarity">
    <text evidence="6">Belongs to the peptidase M48 family.</text>
</comment>
<feature type="transmembrane region" description="Helical" evidence="7">
    <location>
        <begin position="247"/>
        <end position="268"/>
    </location>
</feature>
<gene>
    <name evidence="9" type="ordered locus">Cwoe_2482</name>
</gene>
<dbReference type="InterPro" id="IPR052173">
    <property type="entry name" value="Beta-lactam_resp_regulator"/>
</dbReference>
<dbReference type="HOGENOM" id="CLU_876365_0_0_11"/>
<keyword evidence="2" id="KW-0479">Metal-binding</keyword>
<feature type="domain" description="Peptidase M48" evidence="8">
    <location>
        <begin position="110"/>
        <end position="179"/>
    </location>
</feature>
<keyword evidence="10" id="KW-1185">Reference proteome</keyword>
<reference evidence="9 10" key="1">
    <citation type="journal article" date="2010" name="Stand. Genomic Sci.">
        <title>Complete genome sequence of Conexibacter woesei type strain (ID131577).</title>
        <authorList>
            <person name="Pukall R."/>
            <person name="Lapidus A."/>
            <person name="Glavina Del Rio T."/>
            <person name="Copeland A."/>
            <person name="Tice H."/>
            <person name="Cheng J.-F."/>
            <person name="Lucas S."/>
            <person name="Chen F."/>
            <person name="Nolan M."/>
            <person name="Bruce D."/>
            <person name="Goodwin L."/>
            <person name="Pitluck S."/>
            <person name="Mavromatis K."/>
            <person name="Ivanova N."/>
            <person name="Ovchinnikova G."/>
            <person name="Pati A."/>
            <person name="Chen A."/>
            <person name="Palaniappan K."/>
            <person name="Land M."/>
            <person name="Hauser L."/>
            <person name="Chang Y.-J."/>
            <person name="Jeffries C.D."/>
            <person name="Chain P."/>
            <person name="Meincke L."/>
            <person name="Sims D."/>
            <person name="Brettin T."/>
            <person name="Detter J.C."/>
            <person name="Rohde M."/>
            <person name="Goeker M."/>
            <person name="Bristow J."/>
            <person name="Eisen J.A."/>
            <person name="Markowitz V."/>
            <person name="Kyrpides N.C."/>
            <person name="Klenk H.-P."/>
            <person name="Hugenholtz P."/>
        </authorList>
    </citation>
    <scope>NUCLEOTIDE SEQUENCE [LARGE SCALE GENOMIC DNA]</scope>
    <source>
        <strain evidence="10">DSM 14684 / CIP 108061 / JCM 11494 / NBRC 100937 / ID131577</strain>
    </source>
</reference>
<keyword evidence="7" id="KW-1133">Transmembrane helix</keyword>
<keyword evidence="7" id="KW-0812">Transmembrane</keyword>
<keyword evidence="1 6" id="KW-0645">Protease</keyword>
<dbReference type="STRING" id="469383.Cwoe_2482"/>
<comment type="cofactor">
    <cofactor evidence="6">
        <name>Zn(2+)</name>
        <dbReference type="ChEBI" id="CHEBI:29105"/>
    </cofactor>
    <text evidence="6">Binds 1 zinc ion per subunit.</text>
</comment>
<name>D3F7P2_CONWI</name>
<sequence precursor="true">MLSRPRAPSLHATLAALGVLATLLAAVTFVTSLALHVGPHAGPFAAVAACRGFLATHATLGWALVGGLGALVATVAMRAARAVRRHRRASSRSRAALARARACTLLGREAHLLDDPRPLAFCAGLLRPRVYVSQGALDGLGRDELLALLAHEAHHARRRDPLRRVLADVLAESLFFLPVLRPLGERRAALAELRADAAAVAACGGDVRALAGALLSFEQADLGAAHGVDPERVDRLAGLPTGWTPPLAPLLAAFAALAGVLAVPLFAVEHATGAALDLTAFGVSVCVAALVALPLLAAAAAPAVTAVLRDRRSTLTP</sequence>
<dbReference type="KEGG" id="cwo:Cwoe_2482"/>
<feature type="transmembrane region" description="Helical" evidence="7">
    <location>
        <begin position="58"/>
        <end position="80"/>
    </location>
</feature>
<dbReference type="Gene3D" id="3.30.2010.10">
    <property type="entry name" value="Metalloproteases ('zincins'), catalytic domain"/>
    <property type="match status" value="1"/>
</dbReference>
<evidence type="ECO:0000256" key="2">
    <source>
        <dbReference type="ARBA" id="ARBA00022723"/>
    </source>
</evidence>
<evidence type="ECO:0000256" key="1">
    <source>
        <dbReference type="ARBA" id="ARBA00022670"/>
    </source>
</evidence>
<feature type="transmembrane region" description="Helical" evidence="7">
    <location>
        <begin position="280"/>
        <end position="308"/>
    </location>
</feature>
<evidence type="ECO:0000256" key="7">
    <source>
        <dbReference type="SAM" id="Phobius"/>
    </source>
</evidence>
<evidence type="ECO:0000256" key="5">
    <source>
        <dbReference type="ARBA" id="ARBA00023049"/>
    </source>
</evidence>
<dbReference type="GO" id="GO:0004222">
    <property type="term" value="F:metalloendopeptidase activity"/>
    <property type="evidence" value="ECO:0007669"/>
    <property type="project" value="InterPro"/>
</dbReference>
<keyword evidence="7" id="KW-0472">Membrane</keyword>
<dbReference type="InterPro" id="IPR001915">
    <property type="entry name" value="Peptidase_M48"/>
</dbReference>
<evidence type="ECO:0000313" key="10">
    <source>
        <dbReference type="Proteomes" id="UP000008229"/>
    </source>
</evidence>
<evidence type="ECO:0000256" key="4">
    <source>
        <dbReference type="ARBA" id="ARBA00022833"/>
    </source>
</evidence>
<proteinExistence type="inferred from homology"/>
<protein>
    <submittedName>
        <fullName evidence="9">Peptidase M48 Ste24p</fullName>
    </submittedName>
</protein>
<dbReference type="GO" id="GO:0006508">
    <property type="term" value="P:proteolysis"/>
    <property type="evidence" value="ECO:0007669"/>
    <property type="project" value="UniProtKB-KW"/>
</dbReference>
<keyword evidence="3 6" id="KW-0378">Hydrolase</keyword>
<keyword evidence="4 6" id="KW-0862">Zinc</keyword>
<dbReference type="OrthoDB" id="3612718at2"/>
<evidence type="ECO:0000259" key="8">
    <source>
        <dbReference type="Pfam" id="PF01435"/>
    </source>
</evidence>
<organism evidence="9 10">
    <name type="scientific">Conexibacter woesei (strain DSM 14684 / CCUG 47730 / CIP 108061 / JCM 11494 / NBRC 100937 / ID131577)</name>
    <dbReference type="NCBI Taxonomy" id="469383"/>
    <lineage>
        <taxon>Bacteria</taxon>
        <taxon>Bacillati</taxon>
        <taxon>Actinomycetota</taxon>
        <taxon>Thermoleophilia</taxon>
        <taxon>Solirubrobacterales</taxon>
        <taxon>Conexibacteraceae</taxon>
        <taxon>Conexibacter</taxon>
    </lineage>
</organism>
<dbReference type="AlphaFoldDB" id="D3F7P2"/>
<dbReference type="PANTHER" id="PTHR34978:SF3">
    <property type="entry name" value="SLR0241 PROTEIN"/>
    <property type="match status" value="1"/>
</dbReference>
<evidence type="ECO:0000256" key="3">
    <source>
        <dbReference type="ARBA" id="ARBA00022801"/>
    </source>
</evidence>
<dbReference type="Pfam" id="PF01435">
    <property type="entry name" value="Peptidase_M48"/>
    <property type="match status" value="1"/>
</dbReference>
<dbReference type="RefSeq" id="WP_012933955.1">
    <property type="nucleotide sequence ID" value="NC_013739.1"/>
</dbReference>